<organism evidence="2 3">
    <name type="scientific">Jaapia argillacea MUCL 33604</name>
    <dbReference type="NCBI Taxonomy" id="933084"/>
    <lineage>
        <taxon>Eukaryota</taxon>
        <taxon>Fungi</taxon>
        <taxon>Dikarya</taxon>
        <taxon>Basidiomycota</taxon>
        <taxon>Agaricomycotina</taxon>
        <taxon>Agaricomycetes</taxon>
        <taxon>Agaricomycetidae</taxon>
        <taxon>Jaapiales</taxon>
        <taxon>Jaapiaceae</taxon>
        <taxon>Jaapia</taxon>
    </lineage>
</organism>
<feature type="compositionally biased region" description="Polar residues" evidence="1">
    <location>
        <begin position="333"/>
        <end position="342"/>
    </location>
</feature>
<dbReference type="Proteomes" id="UP000027265">
    <property type="component" value="Unassembled WGS sequence"/>
</dbReference>
<accession>A0A067P6Z4</accession>
<dbReference type="OrthoDB" id="2989516at2759"/>
<feature type="compositionally biased region" description="Polar residues" evidence="1">
    <location>
        <begin position="129"/>
        <end position="139"/>
    </location>
</feature>
<feature type="region of interest" description="Disordered" evidence="1">
    <location>
        <begin position="110"/>
        <end position="207"/>
    </location>
</feature>
<feature type="region of interest" description="Disordered" evidence="1">
    <location>
        <begin position="292"/>
        <end position="410"/>
    </location>
</feature>
<dbReference type="AlphaFoldDB" id="A0A067P6Z4"/>
<name>A0A067P6Z4_9AGAM</name>
<proteinExistence type="predicted"/>
<feature type="compositionally biased region" description="Polar residues" evidence="1">
    <location>
        <begin position="156"/>
        <end position="168"/>
    </location>
</feature>
<gene>
    <name evidence="2" type="ORF">JAAARDRAFT_41990</name>
</gene>
<keyword evidence="3" id="KW-1185">Reference proteome</keyword>
<evidence type="ECO:0000313" key="3">
    <source>
        <dbReference type="Proteomes" id="UP000027265"/>
    </source>
</evidence>
<feature type="region of interest" description="Disordered" evidence="1">
    <location>
        <begin position="1"/>
        <end position="37"/>
    </location>
</feature>
<protein>
    <submittedName>
        <fullName evidence="2">Uncharacterized protein</fullName>
    </submittedName>
</protein>
<sequence length="482" mass="52778">MSTSTQNQPRPMHHSQSLPQRRTATQGRRPMTELSTPLRDDFDAYTYNTEVDQWGAIQDQSLHEDDQNHTAVGYMDDEDHRDRYVSYYRSEMGNMFGEDVEMEVTRIKPTHRRTTQQTTPSPARELGTMNRNRSISPRHNPNLGPHPITIPKLNLGSKSSANPSSAQAVQRVPVLPATPPRTNPLNRAFGSGGKGAGNARQTQGAKDNNLEFVTKRVTTRMDGAGKKRFEMVERKILEDGPERTISIWREEVAKSVVGDGDADDRDEVAGTASGSVVDSHVHRRTNALASSLGLGKRPFGGLGSAGPAPTASVGTRGPLGSEIGWDSIKSPILANQSPNTPTTSQQILPLSPSSPPRQTLPTTPSSRTRPRTSSTPQSNAHLTHSRRPSQTNTTTNTRAHTPSQGPRVPSASSVELILATCNPSLLHLAPVLSELGIVREDHLRAVGRMNDETRDREVKEEALRKGVSVVEWAILLDRLQNM</sequence>
<evidence type="ECO:0000313" key="2">
    <source>
        <dbReference type="EMBL" id="KDQ50529.1"/>
    </source>
</evidence>
<feature type="compositionally biased region" description="Low complexity" evidence="1">
    <location>
        <begin position="343"/>
        <end position="378"/>
    </location>
</feature>
<evidence type="ECO:0000256" key="1">
    <source>
        <dbReference type="SAM" id="MobiDB-lite"/>
    </source>
</evidence>
<reference evidence="3" key="1">
    <citation type="journal article" date="2014" name="Proc. Natl. Acad. Sci. U.S.A.">
        <title>Extensive sampling of basidiomycete genomes demonstrates inadequacy of the white-rot/brown-rot paradigm for wood decay fungi.</title>
        <authorList>
            <person name="Riley R."/>
            <person name="Salamov A.A."/>
            <person name="Brown D.W."/>
            <person name="Nagy L.G."/>
            <person name="Floudas D."/>
            <person name="Held B.W."/>
            <person name="Levasseur A."/>
            <person name="Lombard V."/>
            <person name="Morin E."/>
            <person name="Otillar R."/>
            <person name="Lindquist E.A."/>
            <person name="Sun H."/>
            <person name="LaButti K.M."/>
            <person name="Schmutz J."/>
            <person name="Jabbour D."/>
            <person name="Luo H."/>
            <person name="Baker S.E."/>
            <person name="Pisabarro A.G."/>
            <person name="Walton J.D."/>
            <person name="Blanchette R.A."/>
            <person name="Henrissat B."/>
            <person name="Martin F."/>
            <person name="Cullen D."/>
            <person name="Hibbett D.S."/>
            <person name="Grigoriev I.V."/>
        </authorList>
    </citation>
    <scope>NUCLEOTIDE SEQUENCE [LARGE SCALE GENOMIC DNA]</scope>
    <source>
        <strain evidence="3">MUCL 33604</strain>
    </source>
</reference>
<dbReference type="InParanoid" id="A0A067P6Z4"/>
<dbReference type="STRING" id="933084.A0A067P6Z4"/>
<feature type="compositionally biased region" description="Polar residues" evidence="1">
    <location>
        <begin position="1"/>
        <end position="26"/>
    </location>
</feature>
<dbReference type="EMBL" id="KL197759">
    <property type="protein sequence ID" value="KDQ50529.1"/>
    <property type="molecule type" value="Genomic_DNA"/>
</dbReference>
<dbReference type="HOGENOM" id="CLU_566272_0_0_1"/>